<accession>A0A1M4W5H6</accession>
<dbReference type="Pfam" id="PF14306">
    <property type="entry name" value="PUA_2"/>
    <property type="match status" value="1"/>
</dbReference>
<evidence type="ECO:0000259" key="9">
    <source>
        <dbReference type="Pfam" id="PF01747"/>
    </source>
</evidence>
<dbReference type="InterPro" id="IPR025980">
    <property type="entry name" value="ATP-Sase_PUA-like_dom"/>
</dbReference>
<dbReference type="SUPFAM" id="SSF88697">
    <property type="entry name" value="PUA domain-like"/>
    <property type="match status" value="1"/>
</dbReference>
<dbReference type="Proteomes" id="UP000184476">
    <property type="component" value="Unassembled WGS sequence"/>
</dbReference>
<dbReference type="InterPro" id="IPR002650">
    <property type="entry name" value="Sulphate_adenylyltransferase"/>
</dbReference>
<dbReference type="InterPro" id="IPR014729">
    <property type="entry name" value="Rossmann-like_a/b/a_fold"/>
</dbReference>
<dbReference type="CDD" id="cd00517">
    <property type="entry name" value="ATPS"/>
    <property type="match status" value="1"/>
</dbReference>
<evidence type="ECO:0000256" key="2">
    <source>
        <dbReference type="ARBA" id="ARBA00022679"/>
    </source>
</evidence>
<dbReference type="Gene3D" id="3.10.400.10">
    <property type="entry name" value="Sulfate adenylyltransferase"/>
    <property type="match status" value="1"/>
</dbReference>
<dbReference type="UniPathway" id="UPA00140">
    <property type="reaction ID" value="UER00204"/>
</dbReference>
<dbReference type="InterPro" id="IPR024951">
    <property type="entry name" value="Sulfurylase_cat_dom"/>
</dbReference>
<comment type="catalytic activity">
    <reaction evidence="7 8">
        <text>sulfate + ATP + H(+) = adenosine 5'-phosphosulfate + diphosphate</text>
        <dbReference type="Rhea" id="RHEA:18133"/>
        <dbReference type="ChEBI" id="CHEBI:15378"/>
        <dbReference type="ChEBI" id="CHEBI:16189"/>
        <dbReference type="ChEBI" id="CHEBI:30616"/>
        <dbReference type="ChEBI" id="CHEBI:33019"/>
        <dbReference type="ChEBI" id="CHEBI:58243"/>
        <dbReference type="EC" id="2.7.7.4"/>
    </reaction>
</comment>
<keyword evidence="2 8" id="KW-0808">Transferase</keyword>
<dbReference type="STRING" id="112248.SAMN05444392_10345"/>
<dbReference type="InterPro" id="IPR020792">
    <property type="entry name" value="SO4_adenylyltransferase_pro"/>
</dbReference>
<gene>
    <name evidence="8" type="primary">sat</name>
    <name evidence="11" type="ORF">SAMN05444392_10345</name>
</gene>
<dbReference type="GO" id="GO:0000103">
    <property type="term" value="P:sulfate assimilation"/>
    <property type="evidence" value="ECO:0007669"/>
    <property type="project" value="UniProtKB-UniRule"/>
</dbReference>
<keyword evidence="4 8" id="KW-0547">Nucleotide-binding</keyword>
<sequence length="387" mass="44074">MIAAHGGQLINRYVSMEERADWLARTRHAPTFMISQMTQSDLDCIASGIYSPLTGFVRQKDYQSICEQMRLANGLVWSIPISLPIPEEYERSFAHAQYIVLLSEMGERVAVVEVEEIYRVDQRAEAIAIFGTDDPSHPGVMRLSQQSSLYLGGDIWCLQKPTLHSFADYHLYPAETRVYFQHCGWKSIVGFQTRNPIHRAHEYIQKAALEMVDALFINPLVGTTKTDDLSAEIRMKSYQAILQNYYPLDRVLMAVFPASMRYAGPREAIVHALARKNYGCTHFIVGRDHAGVGNFYGTYDAQKIFSHFTSEEIGIMPLFFEHSFYCRRCDGMASYKTCPHDKADHLILSGSKVREMLSNGELPPPEFSRPEVVKVLIEGLKEERNRS</sequence>
<reference evidence="11 12" key="1">
    <citation type="submission" date="2016-11" db="EMBL/GenBank/DDBJ databases">
        <authorList>
            <person name="Jaros S."/>
            <person name="Januszkiewicz K."/>
            <person name="Wedrychowicz H."/>
        </authorList>
    </citation>
    <scope>NUCLEOTIDE SEQUENCE [LARGE SCALE GENOMIC DNA]</scope>
    <source>
        <strain evidence="11 12">DSM 44666</strain>
    </source>
</reference>
<protein>
    <recommendedName>
        <fullName evidence="8">Sulfate adenylyltransferase</fullName>
        <ecNumber evidence="8">2.7.7.4</ecNumber>
    </recommendedName>
    <alternativeName>
        <fullName evidence="8">ATP-sulfurylase</fullName>
    </alternativeName>
    <alternativeName>
        <fullName evidence="8">Sulfate adenylate transferase</fullName>
        <shortName evidence="8">SAT</shortName>
    </alternativeName>
</protein>
<evidence type="ECO:0000256" key="5">
    <source>
        <dbReference type="ARBA" id="ARBA00022840"/>
    </source>
</evidence>
<dbReference type="Gene3D" id="3.40.50.620">
    <property type="entry name" value="HUPs"/>
    <property type="match status" value="1"/>
</dbReference>
<dbReference type="GO" id="GO:0070814">
    <property type="term" value="P:hydrogen sulfide biosynthetic process"/>
    <property type="evidence" value="ECO:0007669"/>
    <property type="project" value="UniProtKB-UniRule"/>
</dbReference>
<evidence type="ECO:0000256" key="8">
    <source>
        <dbReference type="HAMAP-Rule" id="MF_00066"/>
    </source>
</evidence>
<evidence type="ECO:0000256" key="3">
    <source>
        <dbReference type="ARBA" id="ARBA00022695"/>
    </source>
</evidence>
<dbReference type="PANTHER" id="PTHR43509">
    <property type="match status" value="1"/>
</dbReference>
<comment type="pathway">
    <text evidence="1 8">Sulfur metabolism; hydrogen sulfide biosynthesis; sulfite from sulfate: step 1/3.</text>
</comment>
<dbReference type="AlphaFoldDB" id="A0A1M4W5H6"/>
<dbReference type="PANTHER" id="PTHR43509:SF1">
    <property type="entry name" value="SULFATE ADENYLYLTRANSFERASE"/>
    <property type="match status" value="1"/>
</dbReference>
<dbReference type="RefSeq" id="WP_245815545.1">
    <property type="nucleotide sequence ID" value="NZ_FQVL01000003.1"/>
</dbReference>
<proteinExistence type="inferred from homology"/>
<organism evidence="11 12">
    <name type="scientific">Seinonella peptonophila</name>
    <dbReference type="NCBI Taxonomy" id="112248"/>
    <lineage>
        <taxon>Bacteria</taxon>
        <taxon>Bacillati</taxon>
        <taxon>Bacillota</taxon>
        <taxon>Bacilli</taxon>
        <taxon>Bacillales</taxon>
        <taxon>Thermoactinomycetaceae</taxon>
        <taxon>Seinonella</taxon>
    </lineage>
</organism>
<keyword evidence="3 8" id="KW-0548">Nucleotidyltransferase</keyword>
<keyword evidence="12" id="KW-1185">Reference proteome</keyword>
<dbReference type="EC" id="2.7.7.4" evidence="8"/>
<dbReference type="NCBIfam" id="NF003166">
    <property type="entry name" value="PRK04149.1"/>
    <property type="match status" value="1"/>
</dbReference>
<evidence type="ECO:0000256" key="1">
    <source>
        <dbReference type="ARBA" id="ARBA00005048"/>
    </source>
</evidence>
<evidence type="ECO:0000256" key="6">
    <source>
        <dbReference type="ARBA" id="ARBA00037980"/>
    </source>
</evidence>
<dbReference type="SUPFAM" id="SSF52374">
    <property type="entry name" value="Nucleotidylyl transferase"/>
    <property type="match status" value="1"/>
</dbReference>
<dbReference type="NCBIfam" id="TIGR00339">
    <property type="entry name" value="sopT"/>
    <property type="match status" value="1"/>
</dbReference>
<dbReference type="GO" id="GO:0004781">
    <property type="term" value="F:sulfate adenylyltransferase (ATP) activity"/>
    <property type="evidence" value="ECO:0007669"/>
    <property type="project" value="UniProtKB-UniRule"/>
</dbReference>
<evidence type="ECO:0000313" key="12">
    <source>
        <dbReference type="Proteomes" id="UP000184476"/>
    </source>
</evidence>
<name>A0A1M4W5H6_9BACL</name>
<evidence type="ECO:0000259" key="10">
    <source>
        <dbReference type="Pfam" id="PF14306"/>
    </source>
</evidence>
<dbReference type="EMBL" id="FQVL01000003">
    <property type="protein sequence ID" value="SHE76459.1"/>
    <property type="molecule type" value="Genomic_DNA"/>
</dbReference>
<dbReference type="Pfam" id="PF01747">
    <property type="entry name" value="ATP-sulfurylase"/>
    <property type="match status" value="1"/>
</dbReference>
<feature type="domain" description="ATP-sulfurylase PUA-like" evidence="10">
    <location>
        <begin position="3"/>
        <end position="159"/>
    </location>
</feature>
<dbReference type="HAMAP" id="MF_00066">
    <property type="entry name" value="Sulf_adenylyltr"/>
    <property type="match status" value="1"/>
</dbReference>
<evidence type="ECO:0000313" key="11">
    <source>
        <dbReference type="EMBL" id="SHE76459.1"/>
    </source>
</evidence>
<dbReference type="GO" id="GO:0005524">
    <property type="term" value="F:ATP binding"/>
    <property type="evidence" value="ECO:0007669"/>
    <property type="project" value="UniProtKB-KW"/>
</dbReference>
<feature type="domain" description="Sulphate adenylyltransferase catalytic" evidence="9">
    <location>
        <begin position="168"/>
        <end position="378"/>
    </location>
</feature>
<evidence type="ECO:0000256" key="7">
    <source>
        <dbReference type="ARBA" id="ARBA00049370"/>
    </source>
</evidence>
<keyword evidence="5 8" id="KW-0067">ATP-binding</keyword>
<dbReference type="InterPro" id="IPR015947">
    <property type="entry name" value="PUA-like_sf"/>
</dbReference>
<comment type="similarity">
    <text evidence="6 8">Belongs to the sulfate adenylyltransferase family.</text>
</comment>
<evidence type="ECO:0000256" key="4">
    <source>
        <dbReference type="ARBA" id="ARBA00022741"/>
    </source>
</evidence>